<comment type="caution">
    <text evidence="1">The sequence shown here is derived from an EMBL/GenBank/DDBJ whole genome shotgun (WGS) entry which is preliminary data.</text>
</comment>
<organism evidence="1 2">
    <name type="scientific">Boletus edulis BED1</name>
    <dbReference type="NCBI Taxonomy" id="1328754"/>
    <lineage>
        <taxon>Eukaryota</taxon>
        <taxon>Fungi</taxon>
        <taxon>Dikarya</taxon>
        <taxon>Basidiomycota</taxon>
        <taxon>Agaricomycotina</taxon>
        <taxon>Agaricomycetes</taxon>
        <taxon>Agaricomycetidae</taxon>
        <taxon>Boletales</taxon>
        <taxon>Boletineae</taxon>
        <taxon>Boletaceae</taxon>
        <taxon>Boletoideae</taxon>
        <taxon>Boletus</taxon>
    </lineage>
</organism>
<protein>
    <submittedName>
        <fullName evidence="1">Uncharacterized protein</fullName>
    </submittedName>
</protein>
<dbReference type="EMBL" id="WHUW01000032">
    <property type="protein sequence ID" value="KAF8433664.1"/>
    <property type="molecule type" value="Genomic_DNA"/>
</dbReference>
<proteinExistence type="predicted"/>
<reference evidence="1" key="2">
    <citation type="journal article" date="2020" name="Nat. Commun.">
        <title>Large-scale genome sequencing of mycorrhizal fungi provides insights into the early evolution of symbiotic traits.</title>
        <authorList>
            <person name="Miyauchi S."/>
            <person name="Kiss E."/>
            <person name="Kuo A."/>
            <person name="Drula E."/>
            <person name="Kohler A."/>
            <person name="Sanchez-Garcia M."/>
            <person name="Morin E."/>
            <person name="Andreopoulos B."/>
            <person name="Barry K.W."/>
            <person name="Bonito G."/>
            <person name="Buee M."/>
            <person name="Carver A."/>
            <person name="Chen C."/>
            <person name="Cichocki N."/>
            <person name="Clum A."/>
            <person name="Culley D."/>
            <person name="Crous P.W."/>
            <person name="Fauchery L."/>
            <person name="Girlanda M."/>
            <person name="Hayes R.D."/>
            <person name="Keri Z."/>
            <person name="LaButti K."/>
            <person name="Lipzen A."/>
            <person name="Lombard V."/>
            <person name="Magnuson J."/>
            <person name="Maillard F."/>
            <person name="Murat C."/>
            <person name="Nolan M."/>
            <person name="Ohm R.A."/>
            <person name="Pangilinan J."/>
            <person name="Pereira M.F."/>
            <person name="Perotto S."/>
            <person name="Peter M."/>
            <person name="Pfister S."/>
            <person name="Riley R."/>
            <person name="Sitrit Y."/>
            <person name="Stielow J.B."/>
            <person name="Szollosi G."/>
            <person name="Zifcakova L."/>
            <person name="Stursova M."/>
            <person name="Spatafora J.W."/>
            <person name="Tedersoo L."/>
            <person name="Vaario L.M."/>
            <person name="Yamada A."/>
            <person name="Yan M."/>
            <person name="Wang P."/>
            <person name="Xu J."/>
            <person name="Bruns T."/>
            <person name="Baldrian P."/>
            <person name="Vilgalys R."/>
            <person name="Dunand C."/>
            <person name="Henrissat B."/>
            <person name="Grigoriev I.V."/>
            <person name="Hibbett D."/>
            <person name="Nagy L.G."/>
            <person name="Martin F.M."/>
        </authorList>
    </citation>
    <scope>NUCLEOTIDE SEQUENCE</scope>
    <source>
        <strain evidence="1">BED1</strain>
    </source>
</reference>
<evidence type="ECO:0000313" key="1">
    <source>
        <dbReference type="EMBL" id="KAF8433664.1"/>
    </source>
</evidence>
<evidence type="ECO:0000313" key="2">
    <source>
        <dbReference type="Proteomes" id="UP001194468"/>
    </source>
</evidence>
<accession>A0AAD4GAG0</accession>
<dbReference type="Proteomes" id="UP001194468">
    <property type="component" value="Unassembled WGS sequence"/>
</dbReference>
<keyword evidence="2" id="KW-1185">Reference proteome</keyword>
<reference evidence="1" key="1">
    <citation type="submission" date="2019-10" db="EMBL/GenBank/DDBJ databases">
        <authorList>
            <consortium name="DOE Joint Genome Institute"/>
            <person name="Kuo A."/>
            <person name="Miyauchi S."/>
            <person name="Kiss E."/>
            <person name="Drula E."/>
            <person name="Kohler A."/>
            <person name="Sanchez-Garcia M."/>
            <person name="Andreopoulos B."/>
            <person name="Barry K.W."/>
            <person name="Bonito G."/>
            <person name="Buee M."/>
            <person name="Carver A."/>
            <person name="Chen C."/>
            <person name="Cichocki N."/>
            <person name="Clum A."/>
            <person name="Culley D."/>
            <person name="Crous P.W."/>
            <person name="Fauchery L."/>
            <person name="Girlanda M."/>
            <person name="Hayes R."/>
            <person name="Keri Z."/>
            <person name="LaButti K."/>
            <person name="Lipzen A."/>
            <person name="Lombard V."/>
            <person name="Magnuson J."/>
            <person name="Maillard F."/>
            <person name="Morin E."/>
            <person name="Murat C."/>
            <person name="Nolan M."/>
            <person name="Ohm R."/>
            <person name="Pangilinan J."/>
            <person name="Pereira M."/>
            <person name="Perotto S."/>
            <person name="Peter M."/>
            <person name="Riley R."/>
            <person name="Sitrit Y."/>
            <person name="Stielow B."/>
            <person name="Szollosi G."/>
            <person name="Zifcakova L."/>
            <person name="Stursova M."/>
            <person name="Spatafora J.W."/>
            <person name="Tedersoo L."/>
            <person name="Vaario L.-M."/>
            <person name="Yamada A."/>
            <person name="Yan M."/>
            <person name="Wang P."/>
            <person name="Xu J."/>
            <person name="Bruns T."/>
            <person name="Baldrian P."/>
            <person name="Vilgalys R."/>
            <person name="Henrissat B."/>
            <person name="Grigoriev I.V."/>
            <person name="Hibbett D."/>
            <person name="Nagy L.G."/>
            <person name="Martin F.M."/>
        </authorList>
    </citation>
    <scope>NUCLEOTIDE SEQUENCE</scope>
    <source>
        <strain evidence="1">BED1</strain>
    </source>
</reference>
<dbReference type="AlphaFoldDB" id="A0AAD4GAG0"/>
<sequence length="295" mass="32749">MRAHSHPLLATNVGPCLPCLPPFPTRIKMRWAATRTRAHSHPSTLASAPRLPPPTSEHIGQLPHVPLVMHACPPRLHSSPLAFIMHASACTHPDSALCVYARSHARTRLRHPRIPLVLGKRFTRRYPRQNLTSTLALTILTFPPSCLPCVMLACPPAAHHYLRQNALGSHHARPPSCACSRSYTHPSTCTRMRVHMQTTSPCVYARSLACAWSRPHHPCVPLVLCACATLPPSVIVRPPPCACSRPLRRVYRRLLARARSCPHHPRVPHVVQSRDGRSGESGEYMLGRLDLLVNK</sequence>
<name>A0AAD4GAG0_BOLED</name>
<gene>
    <name evidence="1" type="ORF">L210DRAFT_2693193</name>
</gene>